<dbReference type="Gene3D" id="1.20.1250.20">
    <property type="entry name" value="MFS general substrate transporter like domains"/>
    <property type="match status" value="1"/>
</dbReference>
<protein>
    <recommendedName>
        <fullName evidence="8">Major facilitator superfamily (MFS) profile domain-containing protein</fullName>
    </recommendedName>
</protein>
<feature type="transmembrane region" description="Helical" evidence="7">
    <location>
        <begin position="113"/>
        <end position="136"/>
    </location>
</feature>
<dbReference type="PANTHER" id="PTHR23517">
    <property type="entry name" value="RESISTANCE PROTEIN MDTM, PUTATIVE-RELATED-RELATED"/>
    <property type="match status" value="1"/>
</dbReference>
<dbReference type="InterPro" id="IPR050171">
    <property type="entry name" value="MFS_Transporters"/>
</dbReference>
<feature type="transmembrane region" description="Helical" evidence="7">
    <location>
        <begin position="86"/>
        <end position="107"/>
    </location>
</feature>
<dbReference type="Proteomes" id="UP000177263">
    <property type="component" value="Unassembled WGS sequence"/>
</dbReference>
<evidence type="ECO:0000259" key="8">
    <source>
        <dbReference type="PROSITE" id="PS50850"/>
    </source>
</evidence>
<feature type="transmembrane region" description="Helical" evidence="7">
    <location>
        <begin position="49"/>
        <end position="65"/>
    </location>
</feature>
<evidence type="ECO:0000256" key="5">
    <source>
        <dbReference type="ARBA" id="ARBA00022989"/>
    </source>
</evidence>
<dbReference type="InterPro" id="IPR011701">
    <property type="entry name" value="MFS"/>
</dbReference>
<dbReference type="InterPro" id="IPR036259">
    <property type="entry name" value="MFS_trans_sf"/>
</dbReference>
<sequence>MKRLAQKYFQNVKINSVIQFMTYSDVLLLSGWGLIMPILAVFITEQVDGGTILLAGMASTVYLFVKSVLQIPVARLIDMTKGDNDDFWVMISGSLLISLCGFLYLFVSLPWHVIAVQIIYGVAGALSFPAWQAIFTRHIDKREEGLEWSLYFTATDLGAALSAVLGGAIAQIFGYKFLFLAVGILSLLGTLLLGGIYSQVRKPR</sequence>
<dbReference type="STRING" id="1802500.A2801_03315"/>
<evidence type="ECO:0000256" key="4">
    <source>
        <dbReference type="ARBA" id="ARBA00022692"/>
    </source>
</evidence>
<evidence type="ECO:0000256" key="1">
    <source>
        <dbReference type="ARBA" id="ARBA00004651"/>
    </source>
</evidence>
<evidence type="ECO:0000256" key="6">
    <source>
        <dbReference type="ARBA" id="ARBA00023136"/>
    </source>
</evidence>
<proteinExistence type="predicted"/>
<keyword evidence="2" id="KW-0813">Transport</keyword>
<comment type="caution">
    <text evidence="9">The sequence shown here is derived from an EMBL/GenBank/DDBJ whole genome shotgun (WGS) entry which is preliminary data.</text>
</comment>
<comment type="subcellular location">
    <subcellularLocation>
        <location evidence="1">Cell membrane</location>
        <topology evidence="1">Multi-pass membrane protein</topology>
    </subcellularLocation>
</comment>
<dbReference type="EMBL" id="MGGM01000001">
    <property type="protein sequence ID" value="OGM30370.1"/>
    <property type="molecule type" value="Genomic_DNA"/>
</dbReference>
<dbReference type="GO" id="GO:0005886">
    <property type="term" value="C:plasma membrane"/>
    <property type="evidence" value="ECO:0007669"/>
    <property type="project" value="UniProtKB-SubCell"/>
</dbReference>
<dbReference type="InterPro" id="IPR020846">
    <property type="entry name" value="MFS_dom"/>
</dbReference>
<name>A0A1F7YSZ6_9BACT</name>
<feature type="transmembrane region" description="Helical" evidence="7">
    <location>
        <begin position="20"/>
        <end position="43"/>
    </location>
</feature>
<evidence type="ECO:0000313" key="9">
    <source>
        <dbReference type="EMBL" id="OGM30370.1"/>
    </source>
</evidence>
<dbReference type="SUPFAM" id="SSF103473">
    <property type="entry name" value="MFS general substrate transporter"/>
    <property type="match status" value="1"/>
</dbReference>
<keyword evidence="6 7" id="KW-0472">Membrane</keyword>
<evidence type="ECO:0000256" key="2">
    <source>
        <dbReference type="ARBA" id="ARBA00022448"/>
    </source>
</evidence>
<dbReference type="PROSITE" id="PS50850">
    <property type="entry name" value="MFS"/>
    <property type="match status" value="1"/>
</dbReference>
<dbReference type="GO" id="GO:0022857">
    <property type="term" value="F:transmembrane transporter activity"/>
    <property type="evidence" value="ECO:0007669"/>
    <property type="project" value="InterPro"/>
</dbReference>
<organism evidence="9 10">
    <name type="scientific">Candidatus Woesebacteria bacterium RIFCSPHIGHO2_01_FULL_41_10</name>
    <dbReference type="NCBI Taxonomy" id="1802500"/>
    <lineage>
        <taxon>Bacteria</taxon>
        <taxon>Candidatus Woeseibacteriota</taxon>
    </lineage>
</organism>
<feature type="transmembrane region" description="Helical" evidence="7">
    <location>
        <begin position="177"/>
        <end position="197"/>
    </location>
</feature>
<dbReference type="AlphaFoldDB" id="A0A1F7YSZ6"/>
<feature type="transmembrane region" description="Helical" evidence="7">
    <location>
        <begin position="148"/>
        <end position="171"/>
    </location>
</feature>
<dbReference type="Pfam" id="PF07690">
    <property type="entry name" value="MFS_1"/>
    <property type="match status" value="1"/>
</dbReference>
<reference evidence="9 10" key="1">
    <citation type="journal article" date="2016" name="Nat. Commun.">
        <title>Thousands of microbial genomes shed light on interconnected biogeochemical processes in an aquifer system.</title>
        <authorList>
            <person name="Anantharaman K."/>
            <person name="Brown C.T."/>
            <person name="Hug L.A."/>
            <person name="Sharon I."/>
            <person name="Castelle C.J."/>
            <person name="Probst A.J."/>
            <person name="Thomas B.C."/>
            <person name="Singh A."/>
            <person name="Wilkins M.J."/>
            <person name="Karaoz U."/>
            <person name="Brodie E.L."/>
            <person name="Williams K.H."/>
            <person name="Hubbard S.S."/>
            <person name="Banfield J.F."/>
        </authorList>
    </citation>
    <scope>NUCLEOTIDE SEQUENCE [LARGE SCALE GENOMIC DNA]</scope>
</reference>
<gene>
    <name evidence="9" type="ORF">A2801_03315</name>
</gene>
<evidence type="ECO:0000313" key="10">
    <source>
        <dbReference type="Proteomes" id="UP000177263"/>
    </source>
</evidence>
<keyword evidence="4 7" id="KW-0812">Transmembrane</keyword>
<keyword evidence="5 7" id="KW-1133">Transmembrane helix</keyword>
<accession>A0A1F7YSZ6</accession>
<evidence type="ECO:0000256" key="7">
    <source>
        <dbReference type="SAM" id="Phobius"/>
    </source>
</evidence>
<feature type="domain" description="Major facilitator superfamily (MFS) profile" evidence="8">
    <location>
        <begin position="11"/>
        <end position="204"/>
    </location>
</feature>
<evidence type="ECO:0000256" key="3">
    <source>
        <dbReference type="ARBA" id="ARBA00022475"/>
    </source>
</evidence>
<keyword evidence="3" id="KW-1003">Cell membrane</keyword>